<dbReference type="GO" id="GO:0005886">
    <property type="term" value="C:plasma membrane"/>
    <property type="evidence" value="ECO:0007669"/>
    <property type="project" value="UniProtKB-SubCell"/>
</dbReference>
<dbReference type="PANTHER" id="PTHR30518:SF2">
    <property type="entry name" value="ENDOLYTIC MUREIN TRANSGLYCOSYLASE"/>
    <property type="match status" value="1"/>
</dbReference>
<dbReference type="NCBIfam" id="TIGR00247">
    <property type="entry name" value="endolytic transglycosylase MltG"/>
    <property type="match status" value="1"/>
</dbReference>
<comment type="similarity">
    <text evidence="7">Belongs to the transglycosylase MltG family.</text>
</comment>
<organism evidence="9 12">
    <name type="scientific">Campylobacter fetus</name>
    <dbReference type="NCBI Taxonomy" id="196"/>
    <lineage>
        <taxon>Bacteria</taxon>
        <taxon>Pseudomonadati</taxon>
        <taxon>Campylobacterota</taxon>
        <taxon>Epsilonproteobacteria</taxon>
        <taxon>Campylobacterales</taxon>
        <taxon>Campylobacteraceae</taxon>
        <taxon>Campylobacter</taxon>
    </lineage>
</organism>
<keyword evidence="4 7" id="KW-0472">Membrane</keyword>
<dbReference type="HAMAP" id="MF_02065">
    <property type="entry name" value="MltG"/>
    <property type="match status" value="1"/>
</dbReference>
<keyword evidence="3 7" id="KW-1133">Transmembrane helix</keyword>
<accession>A0A5L8JV06</accession>
<dbReference type="OMA" id="WFEKIIL"/>
<evidence type="ECO:0000256" key="6">
    <source>
        <dbReference type="ARBA" id="ARBA00023316"/>
    </source>
</evidence>
<reference evidence="9 12" key="1">
    <citation type="submission" date="2018-06" db="EMBL/GenBank/DDBJ databases">
        <authorList>
            <consortium name="PulseNet: The National Subtyping Network for Foodborne Disease Surveillance"/>
            <person name="Tarr C.L."/>
            <person name="Trees E."/>
            <person name="Katz L.S."/>
            <person name="Carleton-Romer H.A."/>
            <person name="Stroika S."/>
            <person name="Kucerova Z."/>
            <person name="Roache K.F."/>
            <person name="Sabol A.L."/>
            <person name="Besser J."/>
            <person name="Gerner-Smidt P."/>
        </authorList>
    </citation>
    <scope>NUCLEOTIDE SEQUENCE [LARGE SCALE GENOMIC DNA]</scope>
    <source>
        <strain evidence="10">2014D-0197</strain>
        <strain evidence="8 13">2016D-0221</strain>
        <strain evidence="11">D4313</strain>
        <strain evidence="9 12">PNUSAC001503</strain>
    </source>
</reference>
<keyword evidence="12" id="KW-1185">Reference proteome</keyword>
<dbReference type="GeneID" id="61064759"/>
<protein>
    <recommendedName>
        <fullName evidence="7">Endolytic murein transglycosylase</fullName>
        <ecNumber evidence="7">4.2.2.29</ecNumber>
    </recommendedName>
    <alternativeName>
        <fullName evidence="7">Peptidoglycan lytic transglycosylase</fullName>
    </alternativeName>
    <alternativeName>
        <fullName evidence="7">Peptidoglycan polymerization terminase</fullName>
    </alternativeName>
</protein>
<feature type="site" description="Important for catalytic activity" evidence="7">
    <location>
        <position position="218"/>
    </location>
</feature>
<evidence type="ECO:0000256" key="3">
    <source>
        <dbReference type="ARBA" id="ARBA00022989"/>
    </source>
</evidence>
<dbReference type="EMBL" id="AACCXM010000001">
    <property type="protein sequence ID" value="EAK0468100.1"/>
    <property type="molecule type" value="Genomic_DNA"/>
</dbReference>
<keyword evidence="1 7" id="KW-1003">Cell membrane</keyword>
<dbReference type="Pfam" id="PF02618">
    <property type="entry name" value="YceG"/>
    <property type="match status" value="1"/>
</dbReference>
<dbReference type="EMBL" id="AACCXK010000006">
    <property type="protein sequence ID" value="EAK0452911.1"/>
    <property type="molecule type" value="Genomic_DNA"/>
</dbReference>
<comment type="subcellular location">
    <subcellularLocation>
        <location evidence="7">Cell membrane</location>
        <topology evidence="7">Single-pass membrane protein</topology>
    </subcellularLocation>
</comment>
<evidence type="ECO:0000256" key="5">
    <source>
        <dbReference type="ARBA" id="ARBA00023239"/>
    </source>
</evidence>
<keyword evidence="2 7" id="KW-0812">Transmembrane</keyword>
<dbReference type="GO" id="GO:0071555">
    <property type="term" value="P:cell wall organization"/>
    <property type="evidence" value="ECO:0007669"/>
    <property type="project" value="UniProtKB-KW"/>
</dbReference>
<evidence type="ECO:0000256" key="2">
    <source>
        <dbReference type="ARBA" id="ARBA00022692"/>
    </source>
</evidence>
<evidence type="ECO:0000313" key="8">
    <source>
        <dbReference type="EMBL" id="EAI5407313.1"/>
    </source>
</evidence>
<proteinExistence type="inferred from homology"/>
<name>A0A5L8JV06_CAMFE</name>
<comment type="catalytic activity">
    <reaction evidence="7">
        <text>a peptidoglycan chain = a peptidoglycan chain with N-acetyl-1,6-anhydromuramyl-[peptide] at the reducing end + a peptidoglycan chain with N-acetylglucosamine at the non-reducing end.</text>
        <dbReference type="EC" id="4.2.2.29"/>
    </reaction>
</comment>
<evidence type="ECO:0000313" key="10">
    <source>
        <dbReference type="EMBL" id="EAK0452911.1"/>
    </source>
</evidence>
<evidence type="ECO:0000256" key="7">
    <source>
        <dbReference type="HAMAP-Rule" id="MF_02065"/>
    </source>
</evidence>
<dbReference type="RefSeq" id="WP_011732004.1">
    <property type="nucleotide sequence ID" value="NZ_AABUZP020000005.1"/>
</dbReference>
<comment type="function">
    <text evidence="7">Functions as a peptidoglycan terminase that cleaves nascent peptidoglycan strands endolytically to terminate their elongation.</text>
</comment>
<evidence type="ECO:0000313" key="12">
    <source>
        <dbReference type="Proteomes" id="UP000535509"/>
    </source>
</evidence>
<dbReference type="EMBL" id="AABTCC010000013">
    <property type="protein sequence ID" value="EAI8859240.1"/>
    <property type="molecule type" value="Genomic_DNA"/>
</dbReference>
<dbReference type="GO" id="GO:0008932">
    <property type="term" value="F:lytic endotransglycosylase activity"/>
    <property type="evidence" value="ECO:0007669"/>
    <property type="project" value="UniProtKB-UniRule"/>
</dbReference>
<dbReference type="PANTHER" id="PTHR30518">
    <property type="entry name" value="ENDOLYTIC MUREIN TRANSGLYCOSYLASE"/>
    <property type="match status" value="1"/>
</dbReference>
<dbReference type="InterPro" id="IPR003770">
    <property type="entry name" value="MLTG-like"/>
</dbReference>
<dbReference type="GO" id="GO:0009252">
    <property type="term" value="P:peptidoglycan biosynthetic process"/>
    <property type="evidence" value="ECO:0007669"/>
    <property type="project" value="UniProtKB-UniRule"/>
</dbReference>
<evidence type="ECO:0000256" key="1">
    <source>
        <dbReference type="ARBA" id="ARBA00022475"/>
    </source>
</evidence>
<sequence length="331" mass="38348">MRIPFIKVKIKAIIMVIENIKKKRAFLIICEIALILFLSLFATLARPIDTSKVVYLPNGSVGEIISYLDKRNFNVNKFDKYILVFMGFPQSGWIEIGQNRLSKFDFLYKLTTAKAAMVDITLIPGETTLYFLKDIANELNLDYNRLTHEYNKQSPIKEGYLVPDTYKIPVGISEKHLIYYLINSSKRYHEHISNKIFGEWDEKKWFNFLIIASVIQKEAADAEEMPIVSSVIYNRLKKGMKLQMDGTLNYGLYSHEKVTAERIRKDNTRYNTYIHSGLPLTAVCNVSLDAIKAAIFPRKTDFLYFVRNPKTGKHTFSKSYENHVNEIKKAK</sequence>
<feature type="transmembrane region" description="Helical" evidence="7">
    <location>
        <begin position="25"/>
        <end position="45"/>
    </location>
</feature>
<dbReference type="Proteomes" id="UP000535509">
    <property type="component" value="Unassembled WGS sequence"/>
</dbReference>
<comment type="caution">
    <text evidence="9">The sequence shown here is derived from an EMBL/GenBank/DDBJ whole genome shotgun (WGS) entry which is preliminary data.</text>
</comment>
<dbReference type="Proteomes" id="UP000557842">
    <property type="component" value="Unassembled WGS sequence"/>
</dbReference>
<dbReference type="AlphaFoldDB" id="A0A5L8JV06"/>
<evidence type="ECO:0000313" key="11">
    <source>
        <dbReference type="EMBL" id="EAK0468100.1"/>
    </source>
</evidence>
<keyword evidence="5 7" id="KW-0456">Lyase</keyword>
<gene>
    <name evidence="7 9" type="primary">mltG</name>
    <name evidence="10" type="ORF">AAH17_04480</name>
    <name evidence="11" type="ORF">AAH24_01760</name>
    <name evidence="8" type="ORF">BVH53_01115</name>
    <name evidence="9" type="ORF">CX802_05235</name>
</gene>
<keyword evidence="6 7" id="KW-0961">Cell wall biogenesis/degradation</keyword>
<evidence type="ECO:0000256" key="4">
    <source>
        <dbReference type="ARBA" id="ARBA00023136"/>
    </source>
</evidence>
<evidence type="ECO:0000313" key="13">
    <source>
        <dbReference type="Proteomes" id="UP000557842"/>
    </source>
</evidence>
<evidence type="ECO:0000313" key="9">
    <source>
        <dbReference type="EMBL" id="EAI8859240.1"/>
    </source>
</evidence>
<dbReference type="EC" id="4.2.2.29" evidence="7"/>
<dbReference type="EMBL" id="AABQDW010000001">
    <property type="protein sequence ID" value="EAI5407313.1"/>
    <property type="molecule type" value="Genomic_DNA"/>
</dbReference>